<feature type="binding site" evidence="1">
    <location>
        <position position="64"/>
    </location>
    <ligand>
        <name>Mg(2+)</name>
        <dbReference type="ChEBI" id="CHEBI:18420"/>
        <label>4</label>
    </ligand>
</feature>
<feature type="binding site" evidence="1">
    <location>
        <position position="50"/>
    </location>
    <ligand>
        <name>Mg(2+)</name>
        <dbReference type="ChEBI" id="CHEBI:18420"/>
        <label>4</label>
    </ligand>
</feature>
<protein>
    <recommendedName>
        <fullName evidence="1">Thiamine-monophosphate kinase</fullName>
        <shortName evidence="1">TMP kinase</shortName>
        <shortName evidence="1">Thiamine-phosphate kinase</shortName>
        <ecNumber evidence="1">2.7.4.16</ecNumber>
    </recommendedName>
</protein>
<feature type="binding site" evidence="1">
    <location>
        <position position="100"/>
    </location>
    <ligand>
        <name>Mg(2+)</name>
        <dbReference type="ChEBI" id="CHEBI:18420"/>
        <label>2</label>
    </ligand>
</feature>
<feature type="binding site" evidence="1">
    <location>
        <position position="50"/>
    </location>
    <ligand>
        <name>Mg(2+)</name>
        <dbReference type="ChEBI" id="CHEBI:18420"/>
        <label>3</label>
    </ligand>
</feature>
<feature type="binding site" evidence="1">
    <location>
        <position position="66"/>
    </location>
    <ligand>
        <name>Mg(2+)</name>
        <dbReference type="ChEBI" id="CHEBI:18420"/>
        <label>2</label>
    </ligand>
</feature>
<comment type="miscellaneous">
    <text evidence="1">Reaction mechanism of ThiL seems to utilize a direct, inline transfer of the gamma-phosphate of ATP to TMP rather than a phosphorylated enzyme intermediate.</text>
</comment>
<name>A0A399JH04_9MICC</name>
<dbReference type="PANTHER" id="PTHR30270:SF0">
    <property type="entry name" value="THIAMINE-MONOPHOSPHATE KINASE"/>
    <property type="match status" value="1"/>
</dbReference>
<dbReference type="UniPathway" id="UPA00060">
    <property type="reaction ID" value="UER00142"/>
</dbReference>
<dbReference type="EC" id="2.7.4.16" evidence="1"/>
<dbReference type="GO" id="GO:0009229">
    <property type="term" value="P:thiamine diphosphate biosynthetic process"/>
    <property type="evidence" value="ECO:0007669"/>
    <property type="project" value="UniProtKB-UniRule"/>
</dbReference>
<dbReference type="GO" id="GO:0005524">
    <property type="term" value="F:ATP binding"/>
    <property type="evidence" value="ECO:0007669"/>
    <property type="project" value="UniProtKB-UniRule"/>
</dbReference>
<organism evidence="3 4">
    <name type="scientific">Galactobacter valiniphilus</name>
    <dbReference type="NCBI Taxonomy" id="2676122"/>
    <lineage>
        <taxon>Bacteria</taxon>
        <taxon>Bacillati</taxon>
        <taxon>Actinomycetota</taxon>
        <taxon>Actinomycetes</taxon>
        <taxon>Micrococcales</taxon>
        <taxon>Micrococcaceae</taxon>
        <taxon>Galactobacter</taxon>
    </lineage>
</organism>
<dbReference type="CDD" id="cd02194">
    <property type="entry name" value="ThiL"/>
    <property type="match status" value="1"/>
</dbReference>
<gene>
    <name evidence="1 3" type="primary">thiL</name>
    <name evidence="3" type="ORF">DWB68_10700</name>
</gene>
<dbReference type="InterPro" id="IPR006283">
    <property type="entry name" value="ThiL-like"/>
</dbReference>
<comment type="similarity">
    <text evidence="1">Belongs to the thiamine-monophosphate kinase family.</text>
</comment>
<dbReference type="EMBL" id="QQXK01000021">
    <property type="protein sequence ID" value="RII41746.1"/>
    <property type="molecule type" value="Genomic_DNA"/>
</dbReference>
<keyword evidence="1 3" id="KW-0808">Transferase</keyword>
<dbReference type="GO" id="GO:0000287">
    <property type="term" value="F:magnesium ion binding"/>
    <property type="evidence" value="ECO:0007669"/>
    <property type="project" value="UniProtKB-UniRule"/>
</dbReference>
<comment type="pathway">
    <text evidence="1">Cofactor biosynthesis; thiamine diphosphate biosynthesis; thiamine diphosphate from thiamine phosphate: step 1/1.</text>
</comment>
<dbReference type="Pfam" id="PF00586">
    <property type="entry name" value="AIRS"/>
    <property type="match status" value="1"/>
</dbReference>
<feature type="binding site" evidence="1">
    <location>
        <position position="300"/>
    </location>
    <ligand>
        <name>substrate</name>
    </ligand>
</feature>
<comment type="caution">
    <text evidence="1">Lacks conserved residue(s) required for the propagation of feature annotation.</text>
</comment>
<dbReference type="Proteomes" id="UP000265419">
    <property type="component" value="Unassembled WGS sequence"/>
</dbReference>
<feature type="binding site" evidence="1">
    <location>
        <position position="248"/>
    </location>
    <ligand>
        <name>ATP</name>
        <dbReference type="ChEBI" id="CHEBI:30616"/>
    </ligand>
</feature>
<feature type="binding site" evidence="1">
    <location>
        <position position="100"/>
    </location>
    <ligand>
        <name>Mg(2+)</name>
        <dbReference type="ChEBI" id="CHEBI:18420"/>
        <label>4</label>
    </ligand>
</feature>
<dbReference type="PANTHER" id="PTHR30270">
    <property type="entry name" value="THIAMINE-MONOPHOSPHATE KINASE"/>
    <property type="match status" value="1"/>
</dbReference>
<evidence type="ECO:0000313" key="4">
    <source>
        <dbReference type="Proteomes" id="UP000265419"/>
    </source>
</evidence>
<comment type="caution">
    <text evidence="3">The sequence shown here is derived from an EMBL/GenBank/DDBJ whole genome shotgun (WGS) entry which is preliminary data.</text>
</comment>
<feature type="binding site" evidence="1">
    <location>
        <position position="249"/>
    </location>
    <ligand>
        <name>Mg(2+)</name>
        <dbReference type="ChEBI" id="CHEBI:18420"/>
        <label>5</label>
    </ligand>
</feature>
<keyword evidence="1 3" id="KW-0418">Kinase</keyword>
<dbReference type="Gene3D" id="3.90.650.10">
    <property type="entry name" value="PurM-like C-terminal domain"/>
    <property type="match status" value="1"/>
</dbReference>
<keyword evidence="4" id="KW-1185">Reference proteome</keyword>
<feature type="binding site" evidence="1">
    <location>
        <position position="73"/>
    </location>
    <ligand>
        <name>substrate</name>
    </ligand>
</feature>
<dbReference type="NCBIfam" id="TIGR01379">
    <property type="entry name" value="thiL"/>
    <property type="match status" value="1"/>
</dbReference>
<comment type="catalytic activity">
    <reaction evidence="1">
        <text>thiamine phosphate + ATP = thiamine diphosphate + ADP</text>
        <dbReference type="Rhea" id="RHEA:15913"/>
        <dbReference type="ChEBI" id="CHEBI:30616"/>
        <dbReference type="ChEBI" id="CHEBI:37575"/>
        <dbReference type="ChEBI" id="CHEBI:58937"/>
        <dbReference type="ChEBI" id="CHEBI:456216"/>
        <dbReference type="EC" id="2.7.4.16"/>
    </reaction>
</comment>
<feature type="binding site" evidence="1">
    <location>
        <position position="246"/>
    </location>
    <ligand>
        <name>Mg(2+)</name>
        <dbReference type="ChEBI" id="CHEBI:18420"/>
        <label>3</label>
    </ligand>
</feature>
<dbReference type="InterPro" id="IPR016188">
    <property type="entry name" value="PurM-like_N"/>
</dbReference>
<feature type="binding site" evidence="1">
    <location>
        <begin position="150"/>
        <end position="151"/>
    </location>
    <ligand>
        <name>ATP</name>
        <dbReference type="ChEBI" id="CHEBI:30616"/>
    </ligand>
</feature>
<evidence type="ECO:0000259" key="2">
    <source>
        <dbReference type="Pfam" id="PF00586"/>
    </source>
</evidence>
<evidence type="ECO:0000313" key="3">
    <source>
        <dbReference type="EMBL" id="RII41746.1"/>
    </source>
</evidence>
<feature type="binding site" evidence="1">
    <location>
        <position position="151"/>
    </location>
    <ligand>
        <name>Mg(2+)</name>
        <dbReference type="ChEBI" id="CHEBI:18420"/>
        <label>1</label>
    </ligand>
</feature>
<keyword evidence="1" id="KW-0067">ATP-binding</keyword>
<sequence>MFPREGGAVGSNREAPRTVAEASEAELVELLHAVLPVHASAGVVLGIGDDAAVLSPSAVRTVATVDAAVEGEDFLSVWPSGYATTGWDVGFKSCAQNLSDVNAMGAEATSALLVLALPAATPVDWVRGYAEGFAAAAQRLGAARLRVVGGDLSGTRTLTVSVSMSGELPGPALLRSGASAGESLIVVGETLGRADVALGLLASRRPADRVEAWDQRARAVSRALFEPLPPLSAGPALAAIAGAAMDISDGLVRDGARLARASGVGLELDPVALQAELATLEGWAGRHASRGLEHVLYGGEDHLLLATLPEGTPLPTGARSIGRVVEGAGVSLAGEHLDERRGFDHFA</sequence>
<dbReference type="SUPFAM" id="SSF56042">
    <property type="entry name" value="PurM C-terminal domain-like"/>
    <property type="match status" value="1"/>
</dbReference>
<dbReference type="GO" id="GO:0009228">
    <property type="term" value="P:thiamine biosynthetic process"/>
    <property type="evidence" value="ECO:0007669"/>
    <property type="project" value="UniProtKB-KW"/>
</dbReference>
<dbReference type="PIRSF" id="PIRSF005303">
    <property type="entry name" value="Thiam_monoph_kin"/>
    <property type="match status" value="1"/>
</dbReference>
<dbReference type="SUPFAM" id="SSF55326">
    <property type="entry name" value="PurM N-terminal domain-like"/>
    <property type="match status" value="1"/>
</dbReference>
<dbReference type="InterPro" id="IPR036676">
    <property type="entry name" value="PurM-like_C_sf"/>
</dbReference>
<comment type="function">
    <text evidence="1">Catalyzes the ATP-dependent phosphorylation of thiamine-monophosphate (TMP) to form thiamine-pyrophosphate (TPP), the active form of vitamin B1.</text>
</comment>
<dbReference type="GO" id="GO:0009030">
    <property type="term" value="F:thiamine-phosphate kinase activity"/>
    <property type="evidence" value="ECO:0007669"/>
    <property type="project" value="UniProtKB-UniRule"/>
</dbReference>
<feature type="binding site" evidence="1">
    <location>
        <position position="343"/>
    </location>
    <ligand>
        <name>substrate</name>
    </ligand>
</feature>
<keyword evidence="1" id="KW-0547">Nucleotide-binding</keyword>
<keyword evidence="1" id="KW-0479">Metal-binding</keyword>
<feature type="binding site" evidence="1">
    <location>
        <position position="100"/>
    </location>
    <ligand>
        <name>Mg(2+)</name>
        <dbReference type="ChEBI" id="CHEBI:18420"/>
        <label>3</label>
    </ligand>
</feature>
<proteinExistence type="inferred from homology"/>
<evidence type="ECO:0000256" key="1">
    <source>
        <dbReference type="HAMAP-Rule" id="MF_02128"/>
    </source>
</evidence>
<keyword evidence="1" id="KW-0784">Thiamine biosynthesis</keyword>
<dbReference type="AlphaFoldDB" id="A0A399JH04"/>
<feature type="domain" description="PurM-like N-terminal" evidence="2">
    <location>
        <begin position="48"/>
        <end position="167"/>
    </location>
</feature>
<dbReference type="InterPro" id="IPR036921">
    <property type="entry name" value="PurM-like_N_sf"/>
</dbReference>
<dbReference type="Gene3D" id="3.30.1330.10">
    <property type="entry name" value="PurM-like, N-terminal domain"/>
    <property type="match status" value="1"/>
</dbReference>
<dbReference type="HAMAP" id="MF_02128">
    <property type="entry name" value="TMP_kinase"/>
    <property type="match status" value="1"/>
</dbReference>
<accession>A0A399JH04</accession>
<feature type="binding site" evidence="1">
    <location>
        <position position="175"/>
    </location>
    <ligand>
        <name>ATP</name>
        <dbReference type="ChEBI" id="CHEBI:30616"/>
    </ligand>
</feature>
<reference evidence="3 4" key="1">
    <citation type="submission" date="2018-07" db="EMBL/GenBank/DDBJ databases">
        <title>Arthrobacter sp. nov., isolated from raw cow's milk with high bacterial count.</title>
        <authorList>
            <person name="Hahne J."/>
            <person name="Isele D."/>
            <person name="Lipski A."/>
        </authorList>
    </citation>
    <scope>NUCLEOTIDE SEQUENCE [LARGE SCALE GENOMIC DNA]</scope>
    <source>
        <strain evidence="3 4">JZ R-35</strain>
    </source>
</reference>
<keyword evidence="1" id="KW-0460">Magnesium</keyword>
<feature type="binding site" evidence="1">
    <location>
        <position position="66"/>
    </location>
    <ligand>
        <name>Mg(2+)</name>
        <dbReference type="ChEBI" id="CHEBI:18420"/>
        <label>1</label>
    </ligand>
</feature>